<evidence type="ECO:0008006" key="3">
    <source>
        <dbReference type="Google" id="ProtNLM"/>
    </source>
</evidence>
<dbReference type="SUPFAM" id="SSF48371">
    <property type="entry name" value="ARM repeat"/>
    <property type="match status" value="1"/>
</dbReference>
<evidence type="ECO:0000313" key="1">
    <source>
        <dbReference type="EMBL" id="EHQ37082.1"/>
    </source>
</evidence>
<dbReference type="InterPro" id="IPR016024">
    <property type="entry name" value="ARM-type_fold"/>
</dbReference>
<dbReference type="Gene3D" id="1.25.10.10">
    <property type="entry name" value="Leucine-rich Repeat Variant"/>
    <property type="match status" value="1"/>
</dbReference>
<sequence>MKIFRISVLLSLLLIISLFAGCTGENSGDSEISGYIESLKSGTQEDKKKAAEALAERGEAAIPQLSAVLTSEDKQSATWAAVALTRMGEISVEPMIGLLSSGDENQREWAVNILACIGEPAYQPLIDVLNTGNQEETEGASLALIKIGGPALPLLSLELNTNPDANLAEIDSVIRSIYATAGLQERLANTTASDLASGDRTV</sequence>
<accession>H1YZM9</accession>
<dbReference type="PROSITE" id="PS51257">
    <property type="entry name" value="PROKAR_LIPOPROTEIN"/>
    <property type="match status" value="1"/>
</dbReference>
<dbReference type="STRING" id="937775.Metlim_3050"/>
<proteinExistence type="predicted"/>
<keyword evidence="2" id="KW-1185">Reference proteome</keyword>
<dbReference type="InterPro" id="IPR011989">
    <property type="entry name" value="ARM-like"/>
</dbReference>
<reference evidence="1 2" key="1">
    <citation type="submission" date="2011-10" db="EMBL/GenBank/DDBJ databases">
        <title>The Improved High-Quality Draft genome of Methanoplanus limicola DSM 2279.</title>
        <authorList>
            <consortium name="US DOE Joint Genome Institute (JGI-PGF)"/>
            <person name="Lucas S."/>
            <person name="Copeland A."/>
            <person name="Lapidus A."/>
            <person name="Glavina del Rio T."/>
            <person name="Dalin E."/>
            <person name="Tice H."/>
            <person name="Bruce D."/>
            <person name="Goodwin L."/>
            <person name="Pitluck S."/>
            <person name="Peters L."/>
            <person name="Mikhailova N."/>
            <person name="Lu M."/>
            <person name="Kyrpides N."/>
            <person name="Mavromatis K."/>
            <person name="Ivanova N."/>
            <person name="Markowitz V."/>
            <person name="Cheng J.-F."/>
            <person name="Hugenholtz P."/>
            <person name="Woyke T."/>
            <person name="Wu D."/>
            <person name="Wirth R."/>
            <person name="Brambilla E.-M."/>
            <person name="Klenk H.-P."/>
            <person name="Eisen J.A."/>
        </authorList>
    </citation>
    <scope>NUCLEOTIDE SEQUENCE [LARGE SCALE GENOMIC DNA]</scope>
    <source>
        <strain evidence="1 2">DSM 2279</strain>
    </source>
</reference>
<dbReference type="InParanoid" id="H1YZM9"/>
<dbReference type="EMBL" id="CM001436">
    <property type="protein sequence ID" value="EHQ37082.1"/>
    <property type="molecule type" value="Genomic_DNA"/>
</dbReference>
<evidence type="ECO:0000313" key="2">
    <source>
        <dbReference type="Proteomes" id="UP000005741"/>
    </source>
</evidence>
<gene>
    <name evidence="1" type="ORF">Metlim_3050</name>
</gene>
<dbReference type="AlphaFoldDB" id="H1YZM9"/>
<dbReference type="RefSeq" id="WP_004079801.1">
    <property type="nucleotide sequence ID" value="NZ_CM001436.1"/>
</dbReference>
<name>H1YZM9_9EURY</name>
<dbReference type="HOGENOM" id="CLU_1375536_0_0_2"/>
<protein>
    <recommendedName>
        <fullName evidence="3">PBS lyase HEAT domain protein repeat-containing protein</fullName>
    </recommendedName>
</protein>
<dbReference type="Proteomes" id="UP000005741">
    <property type="component" value="Chromosome"/>
</dbReference>
<organism evidence="1 2">
    <name type="scientific">Methanoplanus limicola DSM 2279</name>
    <dbReference type="NCBI Taxonomy" id="937775"/>
    <lineage>
        <taxon>Archaea</taxon>
        <taxon>Methanobacteriati</taxon>
        <taxon>Methanobacteriota</taxon>
        <taxon>Stenosarchaea group</taxon>
        <taxon>Methanomicrobia</taxon>
        <taxon>Methanomicrobiales</taxon>
        <taxon>Methanomicrobiaceae</taxon>
        <taxon>Methanoplanus</taxon>
    </lineage>
</organism>